<evidence type="ECO:0000259" key="2">
    <source>
        <dbReference type="Pfam" id="PF14214"/>
    </source>
</evidence>
<dbReference type="InterPro" id="IPR025476">
    <property type="entry name" value="Helitron_helicase-like"/>
</dbReference>
<reference evidence="3" key="2">
    <citation type="journal article" date="2024" name="Plant">
        <title>Genomic evolution and insights into agronomic trait innovations of Sesamum species.</title>
        <authorList>
            <person name="Miao H."/>
            <person name="Wang L."/>
            <person name="Qu L."/>
            <person name="Liu H."/>
            <person name="Sun Y."/>
            <person name="Le M."/>
            <person name="Wang Q."/>
            <person name="Wei S."/>
            <person name="Zheng Y."/>
            <person name="Lin W."/>
            <person name="Duan Y."/>
            <person name="Cao H."/>
            <person name="Xiong S."/>
            <person name="Wang X."/>
            <person name="Wei L."/>
            <person name="Li C."/>
            <person name="Ma Q."/>
            <person name="Ju M."/>
            <person name="Zhao R."/>
            <person name="Li G."/>
            <person name="Mu C."/>
            <person name="Tian Q."/>
            <person name="Mei H."/>
            <person name="Zhang T."/>
            <person name="Gao T."/>
            <person name="Zhang H."/>
        </authorList>
    </citation>
    <scope>NUCLEOTIDE SEQUENCE</scope>
    <source>
        <strain evidence="3">G02</strain>
    </source>
</reference>
<name>A0AAW2PKU5_SESRA</name>
<dbReference type="Pfam" id="PF14214">
    <property type="entry name" value="Helitron_like_N"/>
    <property type="match status" value="1"/>
</dbReference>
<protein>
    <recommendedName>
        <fullName evidence="2">Helitron helicase-like domain-containing protein</fullName>
    </recommendedName>
</protein>
<organism evidence="3">
    <name type="scientific">Sesamum radiatum</name>
    <name type="common">Black benniseed</name>
    <dbReference type="NCBI Taxonomy" id="300843"/>
    <lineage>
        <taxon>Eukaryota</taxon>
        <taxon>Viridiplantae</taxon>
        <taxon>Streptophyta</taxon>
        <taxon>Embryophyta</taxon>
        <taxon>Tracheophyta</taxon>
        <taxon>Spermatophyta</taxon>
        <taxon>Magnoliopsida</taxon>
        <taxon>eudicotyledons</taxon>
        <taxon>Gunneridae</taxon>
        <taxon>Pentapetalae</taxon>
        <taxon>asterids</taxon>
        <taxon>lamiids</taxon>
        <taxon>Lamiales</taxon>
        <taxon>Pedaliaceae</taxon>
        <taxon>Sesamum</taxon>
    </lineage>
</organism>
<dbReference type="AlphaFoldDB" id="A0AAW2PKU5"/>
<gene>
    <name evidence="3" type="ORF">Sradi_4014200</name>
</gene>
<feature type="chain" id="PRO_5043867558" description="Helitron helicase-like domain-containing protein" evidence="1">
    <location>
        <begin position="21"/>
        <end position="471"/>
    </location>
</feature>
<dbReference type="PANTHER" id="PTHR45786:SF74">
    <property type="entry name" value="ATP-DEPENDENT DNA HELICASE"/>
    <property type="match status" value="1"/>
</dbReference>
<comment type="caution">
    <text evidence="3">The sequence shown here is derived from an EMBL/GenBank/DDBJ whole genome shotgun (WGS) entry which is preliminary data.</text>
</comment>
<dbReference type="PANTHER" id="PTHR45786">
    <property type="entry name" value="DNA BINDING PROTEIN-LIKE"/>
    <property type="match status" value="1"/>
</dbReference>
<evidence type="ECO:0000313" key="3">
    <source>
        <dbReference type="EMBL" id="KAL0355673.1"/>
    </source>
</evidence>
<reference evidence="3" key="1">
    <citation type="submission" date="2020-06" db="EMBL/GenBank/DDBJ databases">
        <authorList>
            <person name="Li T."/>
            <person name="Hu X."/>
            <person name="Zhang T."/>
            <person name="Song X."/>
            <person name="Zhang H."/>
            <person name="Dai N."/>
            <person name="Sheng W."/>
            <person name="Hou X."/>
            <person name="Wei L."/>
        </authorList>
    </citation>
    <scope>NUCLEOTIDE SEQUENCE</scope>
    <source>
        <strain evidence="3">G02</strain>
        <tissue evidence="3">Leaf</tissue>
    </source>
</reference>
<proteinExistence type="predicted"/>
<sequence length="471" mass="55552">MEDNITCLLLLRLLRIVGDGQQSRGTRDIVIEERGRGLQRITELHPSFMAMQYPLLFPYGEDGFRTDITRNPRSQNTLQQKSKRQFINLREYHAYRLQNRINEAHTLVSGGRLYHQYIVDAFTCIEESNLRWVRNNKKKLRSELYKGLRDVVVRGDTTPGSVGKRFVLPSSFTGGPRYMVQNYQDAMAICRYYGPPDIFLTFTCNPKWSEIQMFVDLIPGQKVEDRPDVVARVFKIKLDELMKDLRQRQHFGRVLAVYRRRDNKRTATKNGIEVDNRWVVPHNIDLIVKYQAHINIEWCNQGRSIKYLFKYVNKGKDRATFVIEENVSIDGVAKSTIVNEVDEIKRYLDARYVSVSEASWRIFEFDIQYRSPGVERLSFHLSDEQNVIFGDDDQLDDVLNKEGIEKTMFTEWMQMNNVDPSARELTYADFPTKFVWHAKEKKWKKRKSGRCIGRIYYAHHHPEKIFIFECF</sequence>
<evidence type="ECO:0000256" key="1">
    <source>
        <dbReference type="SAM" id="SignalP"/>
    </source>
</evidence>
<feature type="domain" description="Helitron helicase-like" evidence="2">
    <location>
        <begin position="92"/>
        <end position="259"/>
    </location>
</feature>
<accession>A0AAW2PKU5</accession>
<feature type="signal peptide" evidence="1">
    <location>
        <begin position="1"/>
        <end position="20"/>
    </location>
</feature>
<keyword evidence="1" id="KW-0732">Signal</keyword>
<dbReference type="EMBL" id="JACGWJ010000017">
    <property type="protein sequence ID" value="KAL0355673.1"/>
    <property type="molecule type" value="Genomic_DNA"/>
</dbReference>